<reference evidence="6 7" key="1">
    <citation type="submission" date="2016-01" db="EMBL/GenBank/DDBJ databases">
        <title>Genome Sequences of Twelve Sporeforming Bacillus Species Isolated from Foods.</title>
        <authorList>
            <person name="Berendsen E.M."/>
            <person name="Wells-Bennik M.H."/>
            <person name="Krawcyk A.O."/>
            <person name="De Jong A."/>
            <person name="Holsappel S."/>
            <person name="Eijlander R.T."/>
            <person name="Kuipers O.P."/>
        </authorList>
    </citation>
    <scope>NUCLEOTIDE SEQUENCE [LARGE SCALE GENOMIC DNA]</scope>
    <source>
        <strain evidence="6 7">B4098</strain>
    </source>
</reference>
<evidence type="ECO:0000256" key="3">
    <source>
        <dbReference type="ARBA" id="ARBA00023125"/>
    </source>
</evidence>
<dbReference type="PANTHER" id="PTHR30204">
    <property type="entry name" value="REDOX-CYCLING DRUG-SENSING TRANSCRIPTIONAL ACTIVATOR SOXR"/>
    <property type="match status" value="1"/>
</dbReference>
<evidence type="ECO:0000256" key="1">
    <source>
        <dbReference type="ARBA" id="ARBA00022491"/>
    </source>
</evidence>
<dbReference type="PROSITE" id="PS50937">
    <property type="entry name" value="HTH_MERR_2"/>
    <property type="match status" value="1"/>
</dbReference>
<dbReference type="InterPro" id="IPR009061">
    <property type="entry name" value="DNA-bd_dom_put_sf"/>
</dbReference>
<dbReference type="SMART" id="SM00422">
    <property type="entry name" value="HTH_MERR"/>
    <property type="match status" value="1"/>
</dbReference>
<gene>
    <name evidence="6" type="ORF">B4098_2982</name>
</gene>
<evidence type="ECO:0000259" key="5">
    <source>
        <dbReference type="PROSITE" id="PS50937"/>
    </source>
</evidence>
<keyword evidence="4" id="KW-0804">Transcription</keyword>
<dbReference type="SUPFAM" id="SSF46955">
    <property type="entry name" value="Putative DNA-binding domain"/>
    <property type="match status" value="1"/>
</dbReference>
<evidence type="ECO:0000256" key="4">
    <source>
        <dbReference type="ARBA" id="ARBA00023163"/>
    </source>
</evidence>
<accession>A0A150JUK8</accession>
<feature type="domain" description="HTH merR-type" evidence="5">
    <location>
        <begin position="33"/>
        <end position="101"/>
    </location>
</feature>
<dbReference type="InterPro" id="IPR000551">
    <property type="entry name" value="MerR-type_HTH_dom"/>
</dbReference>
<proteinExistence type="predicted"/>
<protein>
    <recommendedName>
        <fullName evidence="5">HTH merR-type domain-containing protein</fullName>
    </recommendedName>
</protein>
<sequence>MVLTAFLVYINKNTLQREDAQVATNESYLEKKVISIGTVCELTGLSERRIRYYEERKLIFPERTNRGIRKYSFTDVERLMDIANKREEGIQTAEIRKEYIKEKKYNERTMREQVIRGQLNAYFRTRE</sequence>
<keyword evidence="2" id="KW-0805">Transcription regulation</keyword>
<dbReference type="Gene3D" id="1.10.1660.10">
    <property type="match status" value="1"/>
</dbReference>
<dbReference type="AlphaFoldDB" id="A0A150JUK8"/>
<dbReference type="Pfam" id="PF13411">
    <property type="entry name" value="MerR_1"/>
    <property type="match status" value="1"/>
</dbReference>
<dbReference type="Proteomes" id="UP000075288">
    <property type="component" value="Unassembled WGS sequence"/>
</dbReference>
<dbReference type="PATRIC" id="fig|1398.26.peg.600"/>
<keyword evidence="3" id="KW-0238">DNA-binding</keyword>
<evidence type="ECO:0000313" key="6">
    <source>
        <dbReference type="EMBL" id="KYC60738.1"/>
    </source>
</evidence>
<dbReference type="EMBL" id="LQYG01000083">
    <property type="protein sequence ID" value="KYC60738.1"/>
    <property type="molecule type" value="Genomic_DNA"/>
</dbReference>
<keyword evidence="1" id="KW-0678">Repressor</keyword>
<evidence type="ECO:0000256" key="2">
    <source>
        <dbReference type="ARBA" id="ARBA00023015"/>
    </source>
</evidence>
<dbReference type="GO" id="GO:0003677">
    <property type="term" value="F:DNA binding"/>
    <property type="evidence" value="ECO:0007669"/>
    <property type="project" value="UniProtKB-KW"/>
</dbReference>
<comment type="caution">
    <text evidence="6">The sequence shown here is derived from an EMBL/GenBank/DDBJ whole genome shotgun (WGS) entry which is preliminary data.</text>
</comment>
<evidence type="ECO:0000313" key="7">
    <source>
        <dbReference type="Proteomes" id="UP000075288"/>
    </source>
</evidence>
<dbReference type="PANTHER" id="PTHR30204:SF65">
    <property type="entry name" value="HTH-TYPE TRANSCRIPTIONAL REGULATOR TNRA"/>
    <property type="match status" value="1"/>
</dbReference>
<dbReference type="InterPro" id="IPR047057">
    <property type="entry name" value="MerR_fam"/>
</dbReference>
<dbReference type="GO" id="GO:0003700">
    <property type="term" value="F:DNA-binding transcription factor activity"/>
    <property type="evidence" value="ECO:0007669"/>
    <property type="project" value="InterPro"/>
</dbReference>
<organism evidence="6 7">
    <name type="scientific">Heyndrickxia coagulans</name>
    <name type="common">Weizmannia coagulans</name>
    <dbReference type="NCBI Taxonomy" id="1398"/>
    <lineage>
        <taxon>Bacteria</taxon>
        <taxon>Bacillati</taxon>
        <taxon>Bacillota</taxon>
        <taxon>Bacilli</taxon>
        <taxon>Bacillales</taxon>
        <taxon>Bacillaceae</taxon>
        <taxon>Heyndrickxia</taxon>
    </lineage>
</organism>
<name>A0A150JUK8_HEYCO</name>